<evidence type="ECO:0008006" key="5">
    <source>
        <dbReference type="Google" id="ProtNLM"/>
    </source>
</evidence>
<keyword evidence="2" id="KW-0808">Transferase</keyword>
<sequence length="309" mass="33046">MTAHRVSWRTAWETALYGDDGFFRTSAPVDHFRTSAHVGTFAEAVAELARQVGACTVVDLGSGRGELLVALRPLLGQDVELIGVEVADRPADLPDDIAWTTELPARVDGLLVANEWLDNLPCTVVERADDGTVREVLVDPATGDETLGDVHDSAWLRRWWPLSTPGERAEDGGPRDAAWADAVARVDGVAIAIDYGHLRGDRPPFGTVRSYAGGREVDVRLDGSRDVTADVAVDAVADAVGGRLVRQRDALAELGVDGGRPPIQLAHDDPAAYVRALSRAGEAAELTARGGLGDFWWVVTDTRMEGSAP</sequence>
<gene>
    <name evidence="3" type="ORF">ESP62_001720</name>
</gene>
<evidence type="ECO:0000256" key="1">
    <source>
        <dbReference type="ARBA" id="ARBA00022603"/>
    </source>
</evidence>
<evidence type="ECO:0000313" key="4">
    <source>
        <dbReference type="Proteomes" id="UP001515100"/>
    </source>
</evidence>
<keyword evidence="1" id="KW-0489">Methyltransferase</keyword>
<reference evidence="3" key="1">
    <citation type="submission" date="2019-09" db="EMBL/GenBank/DDBJ databases">
        <authorList>
            <person name="Li J."/>
        </authorList>
    </citation>
    <scope>NUCLEOTIDE SEQUENCE [LARGE SCALE GENOMIC DNA]</scope>
    <source>
        <strain evidence="3">NRBC 14897</strain>
    </source>
</reference>
<accession>A0A641APD0</accession>
<evidence type="ECO:0000313" key="3">
    <source>
        <dbReference type="EMBL" id="KAA1379954.1"/>
    </source>
</evidence>
<organism evidence="3 4">
    <name type="scientific">Aeromicrobium fastidiosum</name>
    <dbReference type="NCBI Taxonomy" id="52699"/>
    <lineage>
        <taxon>Bacteria</taxon>
        <taxon>Bacillati</taxon>
        <taxon>Actinomycetota</taxon>
        <taxon>Actinomycetes</taxon>
        <taxon>Propionibacteriales</taxon>
        <taxon>Nocardioidaceae</taxon>
        <taxon>Aeromicrobium</taxon>
    </lineage>
</organism>
<dbReference type="RefSeq" id="WP_129179964.1">
    <property type="nucleotide sequence ID" value="NZ_JAGIOG010000001.1"/>
</dbReference>
<dbReference type="AlphaFoldDB" id="A0A641APD0"/>
<keyword evidence="4" id="KW-1185">Reference proteome</keyword>
<dbReference type="InterPro" id="IPR038375">
    <property type="entry name" value="NDUFAF7_sf"/>
</dbReference>
<dbReference type="GO" id="GO:0032259">
    <property type="term" value="P:methylation"/>
    <property type="evidence" value="ECO:0007669"/>
    <property type="project" value="UniProtKB-KW"/>
</dbReference>
<dbReference type="Pfam" id="PF02636">
    <property type="entry name" value="Methyltransf_28"/>
    <property type="match status" value="1"/>
</dbReference>
<dbReference type="EMBL" id="SDPP02000001">
    <property type="protein sequence ID" value="KAA1379954.1"/>
    <property type="molecule type" value="Genomic_DNA"/>
</dbReference>
<protein>
    <recommendedName>
        <fullName evidence="5">SAM-dependent methyltransferase</fullName>
    </recommendedName>
</protein>
<evidence type="ECO:0000256" key="2">
    <source>
        <dbReference type="ARBA" id="ARBA00022679"/>
    </source>
</evidence>
<comment type="caution">
    <text evidence="3">The sequence shown here is derived from an EMBL/GenBank/DDBJ whole genome shotgun (WGS) entry which is preliminary data.</text>
</comment>
<dbReference type="Gene3D" id="3.40.50.12710">
    <property type="match status" value="1"/>
</dbReference>
<dbReference type="GO" id="GO:0008168">
    <property type="term" value="F:methyltransferase activity"/>
    <property type="evidence" value="ECO:0007669"/>
    <property type="project" value="UniProtKB-KW"/>
</dbReference>
<dbReference type="InterPro" id="IPR029063">
    <property type="entry name" value="SAM-dependent_MTases_sf"/>
</dbReference>
<dbReference type="InterPro" id="IPR003788">
    <property type="entry name" value="NDUFAF7"/>
</dbReference>
<name>A0A641APD0_9ACTN</name>
<dbReference type="OrthoDB" id="4856867at2"/>
<dbReference type="SUPFAM" id="SSF53335">
    <property type="entry name" value="S-adenosyl-L-methionine-dependent methyltransferases"/>
    <property type="match status" value="1"/>
</dbReference>
<dbReference type="Proteomes" id="UP001515100">
    <property type="component" value="Unassembled WGS sequence"/>
</dbReference>
<proteinExistence type="predicted"/>